<evidence type="ECO:0000313" key="3">
    <source>
        <dbReference type="Proteomes" id="UP000323930"/>
    </source>
</evidence>
<dbReference type="Proteomes" id="UP000323930">
    <property type="component" value="Unassembled WGS sequence"/>
</dbReference>
<protein>
    <recommendedName>
        <fullName evidence="4">DUF1449 family protein</fullName>
    </recommendedName>
</protein>
<reference evidence="2 3" key="1">
    <citation type="submission" date="2019-08" db="EMBL/GenBank/DDBJ databases">
        <title>Seonamhaeicola sediminis sp. nov., isolated from marine sediment.</title>
        <authorList>
            <person name="Cao W.R."/>
        </authorList>
    </citation>
    <scope>NUCLEOTIDE SEQUENCE [LARGE SCALE GENOMIC DNA]</scope>
    <source>
        <strain evidence="2 3">B011</strain>
    </source>
</reference>
<keyword evidence="1" id="KW-0812">Transmembrane</keyword>
<keyword evidence="1" id="KW-0472">Membrane</keyword>
<feature type="transmembrane region" description="Helical" evidence="1">
    <location>
        <begin position="130"/>
        <end position="149"/>
    </location>
</feature>
<dbReference type="RefSeq" id="WP_148541812.1">
    <property type="nucleotide sequence ID" value="NZ_VSDQ01000577.1"/>
</dbReference>
<keyword evidence="3" id="KW-1185">Reference proteome</keyword>
<feature type="transmembrane region" description="Helical" evidence="1">
    <location>
        <begin position="90"/>
        <end position="114"/>
    </location>
</feature>
<feature type="transmembrane region" description="Helical" evidence="1">
    <location>
        <begin position="12"/>
        <end position="29"/>
    </location>
</feature>
<proteinExistence type="predicted"/>
<dbReference type="OrthoDB" id="1142957at2"/>
<accession>A0A5D0I4K9</accession>
<evidence type="ECO:0000256" key="1">
    <source>
        <dbReference type="SAM" id="Phobius"/>
    </source>
</evidence>
<keyword evidence="1" id="KW-1133">Transmembrane helix</keyword>
<gene>
    <name evidence="2" type="ORF">FUA24_09750</name>
</gene>
<sequence>MNSVFDIAFSSVNILLTILVLLLIVYWIFNMISGIDFDLDVDVDVDIDVDADVDVDIDTATSITDLANAEINKEDVIRDPRKKLEWWQIVLVYFNFVGLPFMFTFTCWIFIWWLCTVISTSITESYNTNFGYTLLLAGILPSLILTKLFTTPFKGFFKNLNPDGDAPVNFTGRKGIMLSKIFGTKMGSAEVLVDGNPMAIYVKSFDGEIIKYKQDILIVKQSEDKNFYWVLPYEDDAETLTDLENITL</sequence>
<evidence type="ECO:0000313" key="2">
    <source>
        <dbReference type="EMBL" id="TYA78626.1"/>
    </source>
</evidence>
<evidence type="ECO:0008006" key="4">
    <source>
        <dbReference type="Google" id="ProtNLM"/>
    </source>
</evidence>
<organism evidence="2 3">
    <name type="scientific">Seonamhaeicola marinus</name>
    <dbReference type="NCBI Taxonomy" id="1912246"/>
    <lineage>
        <taxon>Bacteria</taxon>
        <taxon>Pseudomonadati</taxon>
        <taxon>Bacteroidota</taxon>
        <taxon>Flavobacteriia</taxon>
        <taxon>Flavobacteriales</taxon>
        <taxon>Flavobacteriaceae</taxon>
    </lineage>
</organism>
<dbReference type="AlphaFoldDB" id="A0A5D0I4K9"/>
<name>A0A5D0I4K9_9FLAO</name>
<comment type="caution">
    <text evidence="2">The sequence shown here is derived from an EMBL/GenBank/DDBJ whole genome shotgun (WGS) entry which is preliminary data.</text>
</comment>
<dbReference type="EMBL" id="VSDQ01000577">
    <property type="protein sequence ID" value="TYA78626.1"/>
    <property type="molecule type" value="Genomic_DNA"/>
</dbReference>